<feature type="transmembrane region" description="Helical" evidence="8">
    <location>
        <begin position="6"/>
        <end position="23"/>
    </location>
</feature>
<dbReference type="AlphaFoldDB" id="A0A1F5ZL50"/>
<feature type="transmembrane region" description="Helical" evidence="8">
    <location>
        <begin position="95"/>
        <end position="112"/>
    </location>
</feature>
<evidence type="ECO:0000256" key="8">
    <source>
        <dbReference type="SAM" id="Phobius"/>
    </source>
</evidence>
<evidence type="ECO:0000256" key="1">
    <source>
        <dbReference type="ARBA" id="ARBA00004651"/>
    </source>
</evidence>
<evidence type="ECO:0000313" key="11">
    <source>
        <dbReference type="Proteomes" id="UP000176923"/>
    </source>
</evidence>
<feature type="domain" description="Glycosyltransferase RgtA/B/C/D-like" evidence="9">
    <location>
        <begin position="69"/>
        <end position="219"/>
    </location>
</feature>
<evidence type="ECO:0000259" key="9">
    <source>
        <dbReference type="Pfam" id="PF13231"/>
    </source>
</evidence>
<dbReference type="Proteomes" id="UP000176923">
    <property type="component" value="Unassembled WGS sequence"/>
</dbReference>
<evidence type="ECO:0000313" key="10">
    <source>
        <dbReference type="EMBL" id="OGG12822.1"/>
    </source>
</evidence>
<dbReference type="GO" id="GO:0005886">
    <property type="term" value="C:plasma membrane"/>
    <property type="evidence" value="ECO:0007669"/>
    <property type="project" value="UniProtKB-SubCell"/>
</dbReference>
<keyword evidence="3" id="KW-0328">Glycosyltransferase</keyword>
<feature type="transmembrane region" description="Helical" evidence="8">
    <location>
        <begin position="207"/>
        <end position="229"/>
    </location>
</feature>
<keyword evidence="7 8" id="KW-0472">Membrane</keyword>
<feature type="transmembrane region" description="Helical" evidence="8">
    <location>
        <begin position="307"/>
        <end position="332"/>
    </location>
</feature>
<dbReference type="Pfam" id="PF13231">
    <property type="entry name" value="PMT_2"/>
    <property type="match status" value="1"/>
</dbReference>
<feature type="transmembrane region" description="Helical" evidence="8">
    <location>
        <begin position="281"/>
        <end position="301"/>
    </location>
</feature>
<organism evidence="10 11">
    <name type="scientific">Candidatus Gottesmanbacteria bacterium RIFCSPHIGHO2_02_FULL_39_11</name>
    <dbReference type="NCBI Taxonomy" id="1798382"/>
    <lineage>
        <taxon>Bacteria</taxon>
        <taxon>Candidatus Gottesmaniibacteriota</taxon>
    </lineage>
</organism>
<dbReference type="STRING" id="1798382.A3D77_07235"/>
<feature type="transmembrane region" description="Helical" evidence="8">
    <location>
        <begin position="365"/>
        <end position="385"/>
    </location>
</feature>
<evidence type="ECO:0000256" key="4">
    <source>
        <dbReference type="ARBA" id="ARBA00022679"/>
    </source>
</evidence>
<gene>
    <name evidence="10" type="ORF">A3D77_07235</name>
</gene>
<protein>
    <recommendedName>
        <fullName evidence="9">Glycosyltransferase RgtA/B/C/D-like domain-containing protein</fullName>
    </recommendedName>
</protein>
<dbReference type="InterPro" id="IPR038731">
    <property type="entry name" value="RgtA/B/C-like"/>
</dbReference>
<feature type="transmembrane region" description="Helical" evidence="8">
    <location>
        <begin position="341"/>
        <end position="359"/>
    </location>
</feature>
<dbReference type="PANTHER" id="PTHR33908:SF11">
    <property type="entry name" value="MEMBRANE PROTEIN"/>
    <property type="match status" value="1"/>
</dbReference>
<feature type="transmembrane region" description="Helical" evidence="8">
    <location>
        <begin position="72"/>
        <end position="89"/>
    </location>
</feature>
<comment type="subcellular location">
    <subcellularLocation>
        <location evidence="1">Cell membrane</location>
        <topology evidence="1">Multi-pass membrane protein</topology>
    </subcellularLocation>
</comment>
<evidence type="ECO:0000256" key="5">
    <source>
        <dbReference type="ARBA" id="ARBA00022692"/>
    </source>
</evidence>
<feature type="transmembrane region" description="Helical" evidence="8">
    <location>
        <begin position="165"/>
        <end position="182"/>
    </location>
</feature>
<sequence>MCISFTKIFFILIFILSVFLRFYDLRNIPTGFYTDEAAFGYNAYSLLKTGKDEFGVLVPFVFHSFGDYKSPLFFYYLIPFVGLFDLTILSVRSGAVILGIGIIVGIFLLTYLLSRNKRLSLTAMLISSITPLSLQFNRMVHENNLSVFLILYGLIFFLKAEKNKWYFLISGILFGLSIYAYHDAKIITPLLLGGLFLFYKKKYLSKIGHIAIFLAPIILLSCILILNLIRSSGLHRPFSVLVFNNQGTFADIIAWRQDISYFQNKDVALVGKLFINRPINYALSFLSNYLSHYSPSFLFFFGDPVKIYSTVGTGILMVSFLPVLIFGFVLLFTRYKNNRNIILWILLIGSLSGALTAYVPSASRTFILIFPFSLLSAMGAVYLSGFFKKKSYFISLILIFVFIVMFDFTRFLNLYFFVTPVRYAKDWNYGREELLKEVNQYAGNFKHIWFSRQVGEYIYLLFFNKIDPRQFQNDYTWDTVDKYGFQWVKSFGKYTFETIPPKPWINTQTLYIGLPENFDGNAIPLKTIKYPSGNPAYYILDYHSFTPPNEY</sequence>
<keyword evidence="5 8" id="KW-0812">Transmembrane</keyword>
<accession>A0A1F5ZL50</accession>
<dbReference type="GO" id="GO:0009103">
    <property type="term" value="P:lipopolysaccharide biosynthetic process"/>
    <property type="evidence" value="ECO:0007669"/>
    <property type="project" value="UniProtKB-ARBA"/>
</dbReference>
<dbReference type="InterPro" id="IPR050297">
    <property type="entry name" value="LipidA_mod_glycosyltrf_83"/>
</dbReference>
<evidence type="ECO:0000256" key="3">
    <source>
        <dbReference type="ARBA" id="ARBA00022676"/>
    </source>
</evidence>
<evidence type="ECO:0000256" key="2">
    <source>
        <dbReference type="ARBA" id="ARBA00022475"/>
    </source>
</evidence>
<comment type="caution">
    <text evidence="10">The sequence shown here is derived from an EMBL/GenBank/DDBJ whole genome shotgun (WGS) entry which is preliminary data.</text>
</comment>
<name>A0A1F5ZL50_9BACT</name>
<dbReference type="PANTHER" id="PTHR33908">
    <property type="entry name" value="MANNOSYLTRANSFERASE YKCB-RELATED"/>
    <property type="match status" value="1"/>
</dbReference>
<reference evidence="10 11" key="1">
    <citation type="journal article" date="2016" name="Nat. Commun.">
        <title>Thousands of microbial genomes shed light on interconnected biogeochemical processes in an aquifer system.</title>
        <authorList>
            <person name="Anantharaman K."/>
            <person name="Brown C.T."/>
            <person name="Hug L.A."/>
            <person name="Sharon I."/>
            <person name="Castelle C.J."/>
            <person name="Probst A.J."/>
            <person name="Thomas B.C."/>
            <person name="Singh A."/>
            <person name="Wilkins M.J."/>
            <person name="Karaoz U."/>
            <person name="Brodie E.L."/>
            <person name="Williams K.H."/>
            <person name="Hubbard S.S."/>
            <person name="Banfield J.F."/>
        </authorList>
    </citation>
    <scope>NUCLEOTIDE SEQUENCE [LARGE SCALE GENOMIC DNA]</scope>
</reference>
<evidence type="ECO:0000256" key="6">
    <source>
        <dbReference type="ARBA" id="ARBA00022989"/>
    </source>
</evidence>
<feature type="transmembrane region" description="Helical" evidence="8">
    <location>
        <begin position="142"/>
        <end position="158"/>
    </location>
</feature>
<keyword evidence="6 8" id="KW-1133">Transmembrane helix</keyword>
<proteinExistence type="predicted"/>
<evidence type="ECO:0000256" key="7">
    <source>
        <dbReference type="ARBA" id="ARBA00023136"/>
    </source>
</evidence>
<feature type="transmembrane region" description="Helical" evidence="8">
    <location>
        <begin position="392"/>
        <end position="418"/>
    </location>
</feature>
<keyword evidence="2" id="KW-1003">Cell membrane</keyword>
<dbReference type="GO" id="GO:0016763">
    <property type="term" value="F:pentosyltransferase activity"/>
    <property type="evidence" value="ECO:0007669"/>
    <property type="project" value="TreeGrafter"/>
</dbReference>
<keyword evidence="4" id="KW-0808">Transferase</keyword>
<dbReference type="EMBL" id="MFJL01000041">
    <property type="protein sequence ID" value="OGG12822.1"/>
    <property type="molecule type" value="Genomic_DNA"/>
</dbReference>